<proteinExistence type="predicted"/>
<organism evidence="1">
    <name type="scientific">Cryptococcus bacillisporus CA1280</name>
    <dbReference type="NCBI Taxonomy" id="1296109"/>
    <lineage>
        <taxon>Eukaryota</taxon>
        <taxon>Fungi</taxon>
        <taxon>Dikarya</taxon>
        <taxon>Basidiomycota</taxon>
        <taxon>Agaricomycotina</taxon>
        <taxon>Tremellomycetes</taxon>
        <taxon>Tremellales</taxon>
        <taxon>Cryptococcaceae</taxon>
        <taxon>Cryptococcus</taxon>
        <taxon>Cryptococcus gattii species complex</taxon>
    </lineage>
</organism>
<evidence type="ECO:0000313" key="1">
    <source>
        <dbReference type="EMBL" id="KIR44904.1"/>
    </source>
</evidence>
<dbReference type="AlphaFoldDB" id="A0A0D0VEE0"/>
<name>A0A0D0VEE0_CRYGA</name>
<accession>A0A0D0VEE0</accession>
<dbReference type="EMBL" id="KN847993">
    <property type="protein sequence ID" value="KIR44904.1"/>
    <property type="molecule type" value="Genomic_DNA"/>
</dbReference>
<protein>
    <submittedName>
        <fullName evidence="1">Unplaced genomic scaffold supercont1.21, whole genome shotgun sequence</fullName>
    </submittedName>
</protein>
<sequence>DDDECGGVRCNIILNKIWSSKIQAAFLQLGSK</sequence>
<gene>
    <name evidence="1" type="ORF">I312_05877</name>
</gene>
<reference evidence="1" key="1">
    <citation type="submission" date="2015-01" db="EMBL/GenBank/DDBJ databases">
        <title>The Genome Sequence of Cryptococcus gattii CA1280.</title>
        <authorList>
            <consortium name="The Broad Institute Genomics Platform"/>
            <person name="Cuomo C."/>
            <person name="Litvintseva A."/>
            <person name="Chen Y."/>
            <person name="Heitman J."/>
            <person name="Sun S."/>
            <person name="Springer D."/>
            <person name="Dromer F."/>
            <person name="Young S."/>
            <person name="Zeng Q."/>
            <person name="Gargeya S."/>
            <person name="Abouelleil A."/>
            <person name="Alvarado L."/>
            <person name="Chapman S.B."/>
            <person name="Gainer-Dewar J."/>
            <person name="Goldberg J."/>
            <person name="Griggs A."/>
            <person name="Gujja S."/>
            <person name="Hansen M."/>
            <person name="Howarth C."/>
            <person name="Imamovic A."/>
            <person name="Larimer J."/>
            <person name="Murphy C."/>
            <person name="Naylor J."/>
            <person name="Pearson M."/>
            <person name="Priest M."/>
            <person name="Roberts A."/>
            <person name="Saif S."/>
            <person name="Shea T."/>
            <person name="Sykes S."/>
            <person name="Wortman J."/>
            <person name="Nusbaum C."/>
            <person name="Birren B."/>
        </authorList>
    </citation>
    <scope>NUCLEOTIDE SEQUENCE [LARGE SCALE GENOMIC DNA]</scope>
    <source>
        <strain evidence="1">CA1280</strain>
    </source>
</reference>
<dbReference type="HOGENOM" id="CLU_3394196_0_0_1"/>
<dbReference type="OrthoDB" id="10390017at2759"/>
<feature type="non-terminal residue" evidence="1">
    <location>
        <position position="1"/>
    </location>
</feature>